<organism evidence="1 2">
    <name type="scientific">Globodera rostochiensis</name>
    <name type="common">Golden nematode worm</name>
    <name type="synonym">Heterodera rostochiensis</name>
    <dbReference type="NCBI Taxonomy" id="31243"/>
    <lineage>
        <taxon>Eukaryota</taxon>
        <taxon>Metazoa</taxon>
        <taxon>Ecdysozoa</taxon>
        <taxon>Nematoda</taxon>
        <taxon>Chromadorea</taxon>
        <taxon>Rhabditida</taxon>
        <taxon>Tylenchina</taxon>
        <taxon>Tylenchomorpha</taxon>
        <taxon>Tylenchoidea</taxon>
        <taxon>Heteroderidae</taxon>
        <taxon>Heteroderinae</taxon>
        <taxon>Globodera</taxon>
    </lineage>
</organism>
<evidence type="ECO:0000313" key="2">
    <source>
        <dbReference type="WBParaSite" id="Gr19_v10_g12924.t1"/>
    </source>
</evidence>
<dbReference type="AlphaFoldDB" id="A0A914GZZ7"/>
<proteinExistence type="predicted"/>
<evidence type="ECO:0000313" key="1">
    <source>
        <dbReference type="Proteomes" id="UP000887572"/>
    </source>
</evidence>
<accession>A0A914GZZ7</accession>
<keyword evidence="1" id="KW-1185">Reference proteome</keyword>
<dbReference type="WBParaSite" id="Gr19_v10_g12924.t1">
    <property type="protein sequence ID" value="Gr19_v10_g12924.t1"/>
    <property type="gene ID" value="Gr19_v10_g12924"/>
</dbReference>
<reference evidence="2" key="1">
    <citation type="submission" date="2022-11" db="UniProtKB">
        <authorList>
            <consortium name="WormBaseParasite"/>
        </authorList>
    </citation>
    <scope>IDENTIFICATION</scope>
</reference>
<name>A0A914GZZ7_GLORO</name>
<protein>
    <submittedName>
        <fullName evidence="2">Uncharacterized protein</fullName>
    </submittedName>
</protein>
<sequence length="81" mass="9367">MMTLNIFSGEWDKLLQRRSSPIMMSWAKIVLRIRKLNSLMKTDDGQLEGLLTSANKKEKGHSHICINIIHRSSRFARVNDV</sequence>
<dbReference type="Proteomes" id="UP000887572">
    <property type="component" value="Unplaced"/>
</dbReference>